<dbReference type="EMBL" id="CM043015">
    <property type="protein sequence ID" value="KAI4471234.1"/>
    <property type="molecule type" value="Genomic_DNA"/>
</dbReference>
<name>A0ACB9TWK1_HOLOL</name>
<sequence>MTNVMNNVTKSCSVIIEPCTPKLRECYVSLKQCSVTPDKDHNGVSTALTVLKSSISSSVEPCTPNVEPALATELRRAITEKNILTTKTKSKFISALNELEVANAETNRRQRKEKAIREVVDSEIAYLKQLEVIIKYFKQPLTAKYILSKEEIEKIFNKVEMLYDLNKELLVRMNENPFDIANAFKEIAPFFKMYSTYAYEYKMISGFLQGLEDKNEEFYRFLRTQETRPEVRAKLPSLLITPIQRIPRYCLLLKQILLYTLESEPDYPLLKESLQIVEESAKHIDSLVEERENSERLLHIQNSLMNCSPQIIKPGRKLIKEGKVLKMTGMVGSVMYLVAMTDILMFCKIKKDNITSKNALKSAAILPLKKCRFTQNATMRKIHISCENDEIEIYIETVKDFNQWIDALKESHKNIIYNRCTLRKESSARYPVFKKDINCYNEVGISPGVPHRKRKTPKATTENLLKVDTEHVEKRKKPPYVTISKRRCIREGSLTNCKTNINDSLFPLRHHYLTKLDDNMKNEVRTDNSNSDNTNDVFVFGKPDNSDRGFNFRIANFFTNLGCSLRRFFGLK</sequence>
<dbReference type="Proteomes" id="UP001056778">
    <property type="component" value="Chromosome 1"/>
</dbReference>
<organism evidence="1 2">
    <name type="scientific">Holotrichia oblita</name>
    <name type="common">Chafer beetle</name>
    <dbReference type="NCBI Taxonomy" id="644536"/>
    <lineage>
        <taxon>Eukaryota</taxon>
        <taxon>Metazoa</taxon>
        <taxon>Ecdysozoa</taxon>
        <taxon>Arthropoda</taxon>
        <taxon>Hexapoda</taxon>
        <taxon>Insecta</taxon>
        <taxon>Pterygota</taxon>
        <taxon>Neoptera</taxon>
        <taxon>Endopterygota</taxon>
        <taxon>Coleoptera</taxon>
        <taxon>Polyphaga</taxon>
        <taxon>Scarabaeiformia</taxon>
        <taxon>Scarabaeidae</taxon>
        <taxon>Melolonthinae</taxon>
        <taxon>Holotrichia</taxon>
    </lineage>
</organism>
<evidence type="ECO:0000313" key="2">
    <source>
        <dbReference type="Proteomes" id="UP001056778"/>
    </source>
</evidence>
<evidence type="ECO:0000313" key="1">
    <source>
        <dbReference type="EMBL" id="KAI4471234.1"/>
    </source>
</evidence>
<keyword evidence="2" id="KW-1185">Reference proteome</keyword>
<reference evidence="1" key="1">
    <citation type="submission" date="2022-04" db="EMBL/GenBank/DDBJ databases">
        <title>Chromosome-scale genome assembly of Holotrichia oblita Faldermann.</title>
        <authorList>
            <person name="Rongchong L."/>
        </authorList>
    </citation>
    <scope>NUCLEOTIDE SEQUENCE</scope>
    <source>
        <strain evidence="1">81SQS9</strain>
    </source>
</reference>
<gene>
    <name evidence="1" type="ORF">MML48_1g05205</name>
</gene>
<proteinExistence type="predicted"/>
<protein>
    <submittedName>
        <fullName evidence="1">Faciogenital dysplasia protein</fullName>
    </submittedName>
</protein>
<accession>A0ACB9TWK1</accession>
<comment type="caution">
    <text evidence="1">The sequence shown here is derived from an EMBL/GenBank/DDBJ whole genome shotgun (WGS) entry which is preliminary data.</text>
</comment>